<feature type="compositionally biased region" description="Polar residues" evidence="1">
    <location>
        <begin position="139"/>
        <end position="150"/>
    </location>
</feature>
<dbReference type="PANTHER" id="PTHR22876:SF5">
    <property type="entry name" value="CHROMOSOME 9 OPEN READING FRAME 85"/>
    <property type="match status" value="1"/>
</dbReference>
<evidence type="ECO:0000256" key="1">
    <source>
        <dbReference type="SAM" id="MobiDB-lite"/>
    </source>
</evidence>
<protein>
    <submittedName>
        <fullName evidence="2">Uncharacterized protein</fullName>
    </submittedName>
</protein>
<feature type="compositionally biased region" description="Acidic residues" evidence="1">
    <location>
        <begin position="233"/>
        <end position="272"/>
    </location>
</feature>
<dbReference type="PANTHER" id="PTHR22876">
    <property type="entry name" value="ZGC:101016"/>
    <property type="match status" value="1"/>
</dbReference>
<evidence type="ECO:0000313" key="2">
    <source>
        <dbReference type="EMBL" id="KAL3774862.1"/>
    </source>
</evidence>
<feature type="compositionally biased region" description="Basic and acidic residues" evidence="1">
    <location>
        <begin position="223"/>
        <end position="232"/>
    </location>
</feature>
<feature type="region of interest" description="Disordered" evidence="1">
    <location>
        <begin position="223"/>
        <end position="281"/>
    </location>
</feature>
<feature type="region of interest" description="Disordered" evidence="1">
    <location>
        <begin position="127"/>
        <end position="153"/>
    </location>
</feature>
<name>A0ABD3NIM6_9STRA</name>
<dbReference type="Proteomes" id="UP001530400">
    <property type="component" value="Unassembled WGS sequence"/>
</dbReference>
<dbReference type="InterPro" id="IPR019351">
    <property type="entry name" value="DUF2039"/>
</dbReference>
<accession>A0ABD3NIM6</accession>
<dbReference type="AlphaFoldDB" id="A0ABD3NIM6"/>
<proteinExistence type="predicted"/>
<dbReference type="Pfam" id="PF10217">
    <property type="entry name" value="DUF2039"/>
    <property type="match status" value="1"/>
</dbReference>
<comment type="caution">
    <text evidence="2">The sequence shown here is derived from an EMBL/GenBank/DDBJ whole genome shotgun (WGS) entry which is preliminary data.</text>
</comment>
<organism evidence="2 3">
    <name type="scientific">Cyclotella atomus</name>
    <dbReference type="NCBI Taxonomy" id="382360"/>
    <lineage>
        <taxon>Eukaryota</taxon>
        <taxon>Sar</taxon>
        <taxon>Stramenopiles</taxon>
        <taxon>Ochrophyta</taxon>
        <taxon>Bacillariophyta</taxon>
        <taxon>Coscinodiscophyceae</taxon>
        <taxon>Thalassiosirophycidae</taxon>
        <taxon>Stephanodiscales</taxon>
        <taxon>Stephanodiscaceae</taxon>
        <taxon>Cyclotella</taxon>
    </lineage>
</organism>
<evidence type="ECO:0000313" key="3">
    <source>
        <dbReference type="Proteomes" id="UP001530400"/>
    </source>
</evidence>
<dbReference type="EMBL" id="JALLPJ020001175">
    <property type="protein sequence ID" value="KAL3774862.1"/>
    <property type="molecule type" value="Genomic_DNA"/>
</dbReference>
<sequence length="304" mass="34475">MPPPPGSKKKKKGRAPKHQNAFAFRHNAKSKKTEKILSSPNVGVCRRCWEKIEWRKKYRKYKPRTQPGKCNICFNRNVMAAYHTICTKCAVSDAAIAAMEKHQGDETEEPQENEEDDVVECPKLNISAADPVEQDKTPEQTTENESTTKVQRPKRKIKVCAMCTHEPALSKYDNMPPEASELVSQIQELEDVLDSGVAEDSHKLTLREVKAIERQLEKLRLEIKNFGKKKGDDGDEEEDDEEEHEGDNSNDEEEESDEDESDNDVDEEDEEDPFLKAVGGKEKLLVGDAYQQMLLAKAEAQKTS</sequence>
<feature type="region of interest" description="Disordered" evidence="1">
    <location>
        <begin position="1"/>
        <end position="31"/>
    </location>
</feature>
<feature type="compositionally biased region" description="Basic residues" evidence="1">
    <location>
        <begin position="7"/>
        <end position="17"/>
    </location>
</feature>
<gene>
    <name evidence="2" type="ORF">ACHAWO_001177</name>
</gene>
<keyword evidence="3" id="KW-1185">Reference proteome</keyword>
<reference evidence="2 3" key="1">
    <citation type="submission" date="2024-10" db="EMBL/GenBank/DDBJ databases">
        <title>Updated reference genomes for cyclostephanoid diatoms.</title>
        <authorList>
            <person name="Roberts W.R."/>
            <person name="Alverson A.J."/>
        </authorList>
    </citation>
    <scope>NUCLEOTIDE SEQUENCE [LARGE SCALE GENOMIC DNA]</scope>
    <source>
        <strain evidence="2 3">AJA010-31</strain>
    </source>
</reference>